<evidence type="ECO:0000313" key="3">
    <source>
        <dbReference type="Proteomes" id="UP000009881"/>
    </source>
</evidence>
<sequence length="151" mass="16580">MAAKTDMPFDFDMSKYLTEMKVPGVDMDAMVATQQKNLEALTAANRLAFEGMQAIMKRQTEIMRQAVEESAAAATGVAGAQTPTDKMVKQTEVTKETFERTISNMRELSELVAKSNTEVLDLLNKRFAEVLDEVKTTVAKSGQQIPGAAKK</sequence>
<dbReference type="OrthoDB" id="9812006at2"/>
<dbReference type="InterPro" id="IPR010127">
    <property type="entry name" value="Phasin_subfam-1"/>
</dbReference>
<accession>K9GQU6</accession>
<dbReference type="eggNOG" id="COG5490">
    <property type="taxonomic scope" value="Bacteria"/>
</dbReference>
<dbReference type="EMBL" id="ANHY01000021">
    <property type="protein sequence ID" value="EKV27084.1"/>
    <property type="molecule type" value="Genomic_DNA"/>
</dbReference>
<comment type="caution">
    <text evidence="2">The sequence shown here is derived from an EMBL/GenBank/DDBJ whole genome shotgun (WGS) entry which is preliminary data.</text>
</comment>
<protein>
    <submittedName>
        <fullName evidence="2">Methyl-accepting chemotaxis protein</fullName>
    </submittedName>
</protein>
<proteinExistence type="predicted"/>
<dbReference type="Pfam" id="PF09361">
    <property type="entry name" value="Phasin_2"/>
    <property type="match status" value="1"/>
</dbReference>
<reference evidence="2 3" key="1">
    <citation type="journal article" date="2013" name="Genome Announc.">
        <title>Draft Genome Sequence of an Alphaproteobacterium, Caenispirillum salinarum AK4(T), Isolated from a Solar Saltern.</title>
        <authorList>
            <person name="Khatri I."/>
            <person name="Singh A."/>
            <person name="Korpole S."/>
            <person name="Pinnaka A.K."/>
            <person name="Subramanian S."/>
        </authorList>
    </citation>
    <scope>NUCLEOTIDE SEQUENCE [LARGE SCALE GENOMIC DNA]</scope>
    <source>
        <strain evidence="2 3">AK4</strain>
    </source>
</reference>
<gene>
    <name evidence="2" type="ORF">C882_2013</name>
</gene>
<evidence type="ECO:0000313" key="2">
    <source>
        <dbReference type="EMBL" id="EKV27084.1"/>
    </source>
</evidence>
<organism evidence="2 3">
    <name type="scientific">Caenispirillum salinarum AK4</name>
    <dbReference type="NCBI Taxonomy" id="1238182"/>
    <lineage>
        <taxon>Bacteria</taxon>
        <taxon>Pseudomonadati</taxon>
        <taxon>Pseudomonadota</taxon>
        <taxon>Alphaproteobacteria</taxon>
        <taxon>Rhodospirillales</taxon>
        <taxon>Novispirillaceae</taxon>
        <taxon>Caenispirillum</taxon>
    </lineage>
</organism>
<dbReference type="InterPro" id="IPR018968">
    <property type="entry name" value="Phasin"/>
</dbReference>
<keyword evidence="3" id="KW-1185">Reference proteome</keyword>
<dbReference type="NCBIfam" id="TIGR01841">
    <property type="entry name" value="phasin"/>
    <property type="match status" value="1"/>
</dbReference>
<name>K9GQU6_9PROT</name>
<dbReference type="Proteomes" id="UP000009881">
    <property type="component" value="Unassembled WGS sequence"/>
</dbReference>
<dbReference type="RefSeq" id="WP_009542409.1">
    <property type="nucleotide sequence ID" value="NZ_ANHY01000021.1"/>
</dbReference>
<evidence type="ECO:0000259" key="1">
    <source>
        <dbReference type="Pfam" id="PF09361"/>
    </source>
</evidence>
<feature type="domain" description="Phasin" evidence="1">
    <location>
        <begin position="29"/>
        <end position="127"/>
    </location>
</feature>
<dbReference type="AlphaFoldDB" id="K9GQU6"/>
<dbReference type="STRING" id="1238182.C882_2013"/>